<dbReference type="Gene3D" id="1.20.1280.50">
    <property type="match status" value="1"/>
</dbReference>
<feature type="domain" description="F-box" evidence="1">
    <location>
        <begin position="12"/>
        <end position="53"/>
    </location>
</feature>
<organism evidence="2 3">
    <name type="scientific">Stylosanthes scabra</name>
    <dbReference type="NCBI Taxonomy" id="79078"/>
    <lineage>
        <taxon>Eukaryota</taxon>
        <taxon>Viridiplantae</taxon>
        <taxon>Streptophyta</taxon>
        <taxon>Embryophyta</taxon>
        <taxon>Tracheophyta</taxon>
        <taxon>Spermatophyta</taxon>
        <taxon>Magnoliopsida</taxon>
        <taxon>eudicotyledons</taxon>
        <taxon>Gunneridae</taxon>
        <taxon>Pentapetalae</taxon>
        <taxon>rosids</taxon>
        <taxon>fabids</taxon>
        <taxon>Fabales</taxon>
        <taxon>Fabaceae</taxon>
        <taxon>Papilionoideae</taxon>
        <taxon>50 kb inversion clade</taxon>
        <taxon>dalbergioids sensu lato</taxon>
        <taxon>Dalbergieae</taxon>
        <taxon>Pterocarpus clade</taxon>
        <taxon>Stylosanthes</taxon>
    </lineage>
</organism>
<comment type="caution">
    <text evidence="2">The sequence shown here is derived from an EMBL/GenBank/DDBJ whole genome shotgun (WGS) entry which is preliminary data.</text>
</comment>
<accession>A0ABU6WHJ6</accession>
<protein>
    <recommendedName>
        <fullName evidence="1">F-box domain-containing protein</fullName>
    </recommendedName>
</protein>
<gene>
    <name evidence="2" type="ORF">PIB30_056149</name>
</gene>
<name>A0ABU6WHJ6_9FABA</name>
<sequence length="369" mass="42071">MMEYCFDFISYLDLDTSLKILMCLDDPTDLVRVSCVSRAWRHFVIENGLCKQLCLRMFPQLSRFERVVELNRHGPKDHAEVGSSNSMEWLALEREHRVYAYLARASTEYVGMNCIARTIVASSTDNFPQESIDNTLEPRDNISGRYSYWSSSGQSNPEVPETLTYELLSQICVITEINVQPFQANFQIGSPIYSAKSVRFKMGHCKASLDASTDDNFVWTYTSPVFPMSQENRLQKFRLPEPVLCIGGILQIELLGRVQRQEMDGLLYMCVSYVQVVGCSLSPAFNVEILDPSGRFLLKSDHLARGQTLMAFENEPAGMYNNFMVRGLRDFPQLVTILRGHMGGVVVEDEWDGDGEDYEVDDIEEEYVL</sequence>
<dbReference type="EMBL" id="JASCZI010181688">
    <property type="protein sequence ID" value="MED6185347.1"/>
    <property type="molecule type" value="Genomic_DNA"/>
</dbReference>
<keyword evidence="3" id="KW-1185">Reference proteome</keyword>
<dbReference type="InterPro" id="IPR055336">
    <property type="entry name" value="At4g00755-like"/>
</dbReference>
<dbReference type="SUPFAM" id="SSF81383">
    <property type="entry name" value="F-box domain"/>
    <property type="match status" value="1"/>
</dbReference>
<dbReference type="SMART" id="SM00256">
    <property type="entry name" value="FBOX"/>
    <property type="match status" value="1"/>
</dbReference>
<dbReference type="InterPro" id="IPR001810">
    <property type="entry name" value="F-box_dom"/>
</dbReference>
<dbReference type="PANTHER" id="PTHR39741">
    <property type="entry name" value="F-BOX DOMAIN CONTAINING PROTEIN, EXPRESSED"/>
    <property type="match status" value="1"/>
</dbReference>
<reference evidence="2 3" key="1">
    <citation type="journal article" date="2023" name="Plants (Basel)">
        <title>Bridging the Gap: Combining Genomics and Transcriptomics Approaches to Understand Stylosanthes scabra, an Orphan Legume from the Brazilian Caatinga.</title>
        <authorList>
            <person name="Ferreira-Neto J.R.C."/>
            <person name="da Silva M.D."/>
            <person name="Binneck E."/>
            <person name="de Melo N.F."/>
            <person name="da Silva R.H."/>
            <person name="de Melo A.L.T.M."/>
            <person name="Pandolfi V."/>
            <person name="Bustamante F.O."/>
            <person name="Brasileiro-Vidal A.C."/>
            <person name="Benko-Iseppon A.M."/>
        </authorList>
    </citation>
    <scope>NUCLEOTIDE SEQUENCE [LARGE SCALE GENOMIC DNA]</scope>
    <source>
        <tissue evidence="2">Leaves</tissue>
    </source>
</reference>
<evidence type="ECO:0000259" key="1">
    <source>
        <dbReference type="SMART" id="SM00256"/>
    </source>
</evidence>
<dbReference type="Proteomes" id="UP001341840">
    <property type="component" value="Unassembled WGS sequence"/>
</dbReference>
<dbReference type="PANTHER" id="PTHR39741:SF14">
    <property type="entry name" value="F-BOX DOMAIN-CONTAINING PROTEIN"/>
    <property type="match status" value="1"/>
</dbReference>
<evidence type="ECO:0000313" key="3">
    <source>
        <dbReference type="Proteomes" id="UP001341840"/>
    </source>
</evidence>
<dbReference type="Pfam" id="PF12937">
    <property type="entry name" value="F-box-like"/>
    <property type="match status" value="1"/>
</dbReference>
<dbReference type="InterPro" id="IPR036047">
    <property type="entry name" value="F-box-like_dom_sf"/>
</dbReference>
<evidence type="ECO:0000313" key="2">
    <source>
        <dbReference type="EMBL" id="MED6185347.1"/>
    </source>
</evidence>
<proteinExistence type="predicted"/>